<dbReference type="InterPro" id="IPR036005">
    <property type="entry name" value="Creatinase/aminopeptidase-like"/>
</dbReference>
<dbReference type="PANTHER" id="PTHR46112">
    <property type="entry name" value="AMINOPEPTIDASE"/>
    <property type="match status" value="1"/>
</dbReference>
<dbReference type="SUPFAM" id="SSF55920">
    <property type="entry name" value="Creatinase/aminopeptidase"/>
    <property type="match status" value="1"/>
</dbReference>
<feature type="domain" description="Creatinase N-terminal" evidence="2">
    <location>
        <begin position="15"/>
        <end position="162"/>
    </location>
</feature>
<dbReference type="AlphaFoldDB" id="X1VDY2"/>
<dbReference type="Pfam" id="PF01321">
    <property type="entry name" value="Creatinase_N"/>
    <property type="match status" value="1"/>
</dbReference>
<name>X1VDY2_9ZZZZ</name>
<evidence type="ECO:0000259" key="2">
    <source>
        <dbReference type="Pfam" id="PF01321"/>
    </source>
</evidence>
<accession>X1VDY2</accession>
<dbReference type="InterPro" id="IPR029149">
    <property type="entry name" value="Creatin/AminoP/Spt16_N"/>
</dbReference>
<evidence type="ECO:0000259" key="1">
    <source>
        <dbReference type="Pfam" id="PF00557"/>
    </source>
</evidence>
<organism evidence="3">
    <name type="scientific">marine sediment metagenome</name>
    <dbReference type="NCBI Taxonomy" id="412755"/>
    <lineage>
        <taxon>unclassified sequences</taxon>
        <taxon>metagenomes</taxon>
        <taxon>ecological metagenomes</taxon>
    </lineage>
</organism>
<dbReference type="Pfam" id="PF00557">
    <property type="entry name" value="Peptidase_M24"/>
    <property type="match status" value="1"/>
</dbReference>
<dbReference type="InterPro" id="IPR000587">
    <property type="entry name" value="Creatinase_N"/>
</dbReference>
<dbReference type="InterPro" id="IPR000994">
    <property type="entry name" value="Pept_M24"/>
</dbReference>
<reference evidence="3" key="1">
    <citation type="journal article" date="2014" name="Front. Microbiol.">
        <title>High frequency of phylogenetically diverse reductive dehalogenase-homologous genes in deep subseafloor sedimentary metagenomes.</title>
        <authorList>
            <person name="Kawai M."/>
            <person name="Futagami T."/>
            <person name="Toyoda A."/>
            <person name="Takaki Y."/>
            <person name="Nishi S."/>
            <person name="Hori S."/>
            <person name="Arai W."/>
            <person name="Tsubouchi T."/>
            <person name="Morono Y."/>
            <person name="Uchiyama I."/>
            <person name="Ito T."/>
            <person name="Fujiyama A."/>
            <person name="Inagaki F."/>
            <person name="Takami H."/>
        </authorList>
    </citation>
    <scope>NUCLEOTIDE SEQUENCE</scope>
    <source>
        <strain evidence="3">Expedition CK06-06</strain>
    </source>
</reference>
<comment type="caution">
    <text evidence="3">The sequence shown here is derived from an EMBL/GenBank/DDBJ whole genome shotgun (WGS) entry which is preliminary data.</text>
</comment>
<dbReference type="EMBL" id="BARW01029695">
    <property type="protein sequence ID" value="GAJ12251.1"/>
    <property type="molecule type" value="Genomic_DNA"/>
</dbReference>
<protein>
    <recommendedName>
        <fullName evidence="4">Creatinase N-terminal domain-containing protein</fullName>
    </recommendedName>
</protein>
<dbReference type="Gene3D" id="3.40.350.10">
    <property type="entry name" value="Creatinase/prolidase N-terminal domain"/>
    <property type="match status" value="1"/>
</dbReference>
<dbReference type="SUPFAM" id="SSF53092">
    <property type="entry name" value="Creatinase/prolidase N-terminal domain"/>
    <property type="match status" value="1"/>
</dbReference>
<proteinExistence type="predicted"/>
<dbReference type="Gene3D" id="3.90.230.10">
    <property type="entry name" value="Creatinase/methionine aminopeptidase superfamily"/>
    <property type="match status" value="1"/>
</dbReference>
<evidence type="ECO:0008006" key="4">
    <source>
        <dbReference type="Google" id="ProtNLM"/>
    </source>
</evidence>
<sequence length="243" mass="27703">MKNFPKIPDTEFKIRMQKFKEKMEKEKIDLVAVFSNLLDPSAVRYFTDVSPINESAALVIPLEGEPIMCSGQACHEWSKHKSKVKDVRIFPEVGEVSGVEYDIEGQFDFEDLFKELKDKYSIGKIGIIGDLIFPYEIYKKLEKIFPNTEKSSAEALMYELRMRKSENEIACMKKAAEIITDTFEYAIPRIKPGVTELNIQADIESQMLRLGAEAYTLSFSPMVPSGPENSNLCMCRNTLTNVE</sequence>
<feature type="non-terminal residue" evidence="3">
    <location>
        <position position="243"/>
    </location>
</feature>
<dbReference type="InterPro" id="IPR050659">
    <property type="entry name" value="Peptidase_M24B"/>
</dbReference>
<feature type="domain" description="Peptidase M24" evidence="1">
    <location>
        <begin position="170"/>
        <end position="230"/>
    </location>
</feature>
<evidence type="ECO:0000313" key="3">
    <source>
        <dbReference type="EMBL" id="GAJ12251.1"/>
    </source>
</evidence>
<dbReference type="PANTHER" id="PTHR46112:SF2">
    <property type="entry name" value="XAA-PRO AMINOPEPTIDASE P-RELATED"/>
    <property type="match status" value="1"/>
</dbReference>
<gene>
    <name evidence="3" type="ORF">S12H4_47651</name>
</gene>